<gene>
    <name evidence="12" type="primary">rsph9</name>
    <name evidence="12" type="ORF">SNAT2548_LOCUS30853</name>
</gene>
<evidence type="ECO:0000313" key="13">
    <source>
        <dbReference type="Proteomes" id="UP000604046"/>
    </source>
</evidence>
<keyword evidence="5" id="KW-0969">Cilium</keyword>
<feature type="compositionally biased region" description="Acidic residues" evidence="11">
    <location>
        <begin position="118"/>
        <end position="129"/>
    </location>
</feature>
<accession>A0A812TUE1</accession>
<reference evidence="12" key="1">
    <citation type="submission" date="2021-02" db="EMBL/GenBank/DDBJ databases">
        <authorList>
            <person name="Dougan E. K."/>
            <person name="Rhodes N."/>
            <person name="Thang M."/>
            <person name="Chan C."/>
        </authorList>
    </citation>
    <scope>NUCLEOTIDE SEQUENCE</scope>
</reference>
<keyword evidence="6" id="KW-0206">Cytoskeleton</keyword>
<keyword evidence="2" id="KW-0963">Cytoplasm</keyword>
<evidence type="ECO:0000256" key="3">
    <source>
        <dbReference type="ARBA" id="ARBA00022794"/>
    </source>
</evidence>
<keyword evidence="13" id="KW-1185">Reference proteome</keyword>
<keyword evidence="3" id="KW-0970">Cilium biogenesis/degradation</keyword>
<evidence type="ECO:0000256" key="10">
    <source>
        <dbReference type="ARBA" id="ARBA00041080"/>
    </source>
</evidence>
<dbReference type="GO" id="GO:0044458">
    <property type="term" value="P:motile cilium assembly"/>
    <property type="evidence" value="ECO:0007669"/>
    <property type="project" value="TreeGrafter"/>
</dbReference>
<dbReference type="PANTHER" id="PTHR22069">
    <property type="entry name" value="MITOCHONDRIAL RIBOSOMAL PROTEIN S18"/>
    <property type="match status" value="1"/>
</dbReference>
<feature type="region of interest" description="Disordered" evidence="11">
    <location>
        <begin position="112"/>
        <end position="138"/>
    </location>
</feature>
<dbReference type="InterPro" id="IPR055316">
    <property type="entry name" value="RSP9"/>
</dbReference>
<comment type="caution">
    <text evidence="12">The sequence shown here is derived from an EMBL/GenBank/DDBJ whole genome shotgun (WGS) entry which is preliminary data.</text>
</comment>
<evidence type="ECO:0000256" key="4">
    <source>
        <dbReference type="ARBA" id="ARBA00022846"/>
    </source>
</evidence>
<protein>
    <recommendedName>
        <fullName evidence="10">Radial spoke head protein 9 homolog</fullName>
    </recommendedName>
</protein>
<dbReference type="OrthoDB" id="10258956at2759"/>
<keyword evidence="4" id="KW-0282">Flagellum</keyword>
<evidence type="ECO:0000256" key="1">
    <source>
        <dbReference type="ARBA" id="ARBA00004611"/>
    </source>
</evidence>
<dbReference type="GO" id="GO:0060294">
    <property type="term" value="P:cilium movement involved in cell motility"/>
    <property type="evidence" value="ECO:0007669"/>
    <property type="project" value="InterPro"/>
</dbReference>
<dbReference type="GO" id="GO:0035082">
    <property type="term" value="P:axoneme assembly"/>
    <property type="evidence" value="ECO:0007669"/>
    <property type="project" value="InterPro"/>
</dbReference>
<name>A0A812TUE1_9DINO</name>
<dbReference type="PANTHER" id="PTHR22069:SF0">
    <property type="entry name" value="RADIAL SPOKE HEAD PROTEIN 9 HOMOLOG"/>
    <property type="match status" value="1"/>
</dbReference>
<proteinExistence type="inferred from homology"/>
<evidence type="ECO:0000256" key="7">
    <source>
        <dbReference type="ARBA" id="ARBA00023273"/>
    </source>
</evidence>
<sequence length="283" mass="30719">MELHDLETGLQHVASGGNVLNCQELSGIQAGLALLKSQEQFPHLCFWGKVFGLSADYYVAYGLRAGNFEFPAKHFYFAGKDFQFQPLQTPTAEEAARIAELCGDKPLSGVASTLLEPPSEEEPPADDPEGQPVPEGPKKLSEADRLAQLVAEIDFDTSCVPRGAYCVDESHAIMPAQDFKGLGEADALALTSFVHFRAPVGIAALRTLARKDAQVYSSQILDGLDGDQPKGSWALRKDPTKSLVTLRSLSWPGYIAFHVPATKKFGGVYFGYAQKDLTLPFVL</sequence>
<keyword evidence="7" id="KW-0966">Cell projection</keyword>
<evidence type="ECO:0000313" key="12">
    <source>
        <dbReference type="EMBL" id="CAE7549461.1"/>
    </source>
</evidence>
<dbReference type="AlphaFoldDB" id="A0A812TUE1"/>
<evidence type="ECO:0000256" key="11">
    <source>
        <dbReference type="SAM" id="MobiDB-lite"/>
    </source>
</evidence>
<dbReference type="InterPro" id="IPR006802">
    <property type="entry name" value="Radial_spoke"/>
</dbReference>
<evidence type="ECO:0000256" key="8">
    <source>
        <dbReference type="ARBA" id="ARBA00037822"/>
    </source>
</evidence>
<evidence type="ECO:0000256" key="9">
    <source>
        <dbReference type="ARBA" id="ARBA00038319"/>
    </source>
</evidence>
<dbReference type="EMBL" id="CAJNDS010002627">
    <property type="protein sequence ID" value="CAE7549461.1"/>
    <property type="molecule type" value="Genomic_DNA"/>
</dbReference>
<comment type="subcellular location">
    <subcellularLocation>
        <location evidence="8">Cell projection</location>
        <location evidence="8">Kinocilium</location>
    </subcellularLocation>
    <subcellularLocation>
        <location evidence="1">Cytoplasm</location>
        <location evidence="1">Cytoskeleton</location>
        <location evidence="1">Flagellum axoneme</location>
    </subcellularLocation>
</comment>
<comment type="similarity">
    <text evidence="9">Belongs to the flagellar radial spoke RSP9 family.</text>
</comment>
<evidence type="ECO:0000256" key="6">
    <source>
        <dbReference type="ARBA" id="ARBA00023212"/>
    </source>
</evidence>
<evidence type="ECO:0000256" key="5">
    <source>
        <dbReference type="ARBA" id="ARBA00023069"/>
    </source>
</evidence>
<evidence type="ECO:0000256" key="2">
    <source>
        <dbReference type="ARBA" id="ARBA00022490"/>
    </source>
</evidence>
<dbReference type="GO" id="GO:0001534">
    <property type="term" value="C:radial spoke"/>
    <property type="evidence" value="ECO:0007669"/>
    <property type="project" value="InterPro"/>
</dbReference>
<dbReference type="Proteomes" id="UP000604046">
    <property type="component" value="Unassembled WGS sequence"/>
</dbReference>
<organism evidence="12 13">
    <name type="scientific">Symbiodinium natans</name>
    <dbReference type="NCBI Taxonomy" id="878477"/>
    <lineage>
        <taxon>Eukaryota</taxon>
        <taxon>Sar</taxon>
        <taxon>Alveolata</taxon>
        <taxon>Dinophyceae</taxon>
        <taxon>Suessiales</taxon>
        <taxon>Symbiodiniaceae</taxon>
        <taxon>Symbiodinium</taxon>
    </lineage>
</organism>
<dbReference type="Pfam" id="PF04712">
    <property type="entry name" value="Radial_spoke"/>
    <property type="match status" value="1"/>
</dbReference>